<sequence precursor="true">MSLCRSICSISALFALHGGLLDAAPLTFRLVENGTGAVAAHLTLNDPAPFTYVNVQLLSFTSYGATELTNRGIQAFPLLGDYSYTVPAGPFAGTFNDNPNGSVILDADGSGLIGSGGQFATIFGDAPLPRPLLVATLRLNFGVPNNAVLAVDEIRIIPSGANGAAIQGEWLLVPEPSTFAGASMTLLTFAALRRRN</sequence>
<proteinExistence type="predicted"/>
<organism evidence="2 3">
    <name type="scientific">Lacipirellula limnantheis</name>
    <dbReference type="NCBI Taxonomy" id="2528024"/>
    <lineage>
        <taxon>Bacteria</taxon>
        <taxon>Pseudomonadati</taxon>
        <taxon>Planctomycetota</taxon>
        <taxon>Planctomycetia</taxon>
        <taxon>Pirellulales</taxon>
        <taxon>Lacipirellulaceae</taxon>
        <taxon>Lacipirellula</taxon>
    </lineage>
</organism>
<protein>
    <recommendedName>
        <fullName evidence="4">PEP-CTERM protein-sorting domain-containing protein</fullName>
    </recommendedName>
</protein>
<dbReference type="EMBL" id="CP036339">
    <property type="protein sequence ID" value="QDT74502.1"/>
    <property type="molecule type" value="Genomic_DNA"/>
</dbReference>
<accession>A0A517U1L3</accession>
<keyword evidence="1" id="KW-0732">Signal</keyword>
<gene>
    <name evidence="2" type="ORF">I41_36990</name>
</gene>
<feature type="signal peptide" evidence="1">
    <location>
        <begin position="1"/>
        <end position="23"/>
    </location>
</feature>
<dbReference type="KEGG" id="llh:I41_36990"/>
<name>A0A517U1L3_9BACT</name>
<evidence type="ECO:0008006" key="4">
    <source>
        <dbReference type="Google" id="ProtNLM"/>
    </source>
</evidence>
<keyword evidence="3" id="KW-1185">Reference proteome</keyword>
<evidence type="ECO:0000313" key="3">
    <source>
        <dbReference type="Proteomes" id="UP000317909"/>
    </source>
</evidence>
<dbReference type="AlphaFoldDB" id="A0A517U1L3"/>
<evidence type="ECO:0000256" key="1">
    <source>
        <dbReference type="SAM" id="SignalP"/>
    </source>
</evidence>
<dbReference type="Proteomes" id="UP000317909">
    <property type="component" value="Chromosome"/>
</dbReference>
<evidence type="ECO:0000313" key="2">
    <source>
        <dbReference type="EMBL" id="QDT74502.1"/>
    </source>
</evidence>
<feature type="chain" id="PRO_5021914568" description="PEP-CTERM protein-sorting domain-containing protein" evidence="1">
    <location>
        <begin position="24"/>
        <end position="196"/>
    </location>
</feature>
<reference evidence="2 3" key="1">
    <citation type="submission" date="2019-02" db="EMBL/GenBank/DDBJ databases">
        <title>Deep-cultivation of Planctomycetes and their phenomic and genomic characterization uncovers novel biology.</title>
        <authorList>
            <person name="Wiegand S."/>
            <person name="Jogler M."/>
            <person name="Boedeker C."/>
            <person name="Pinto D."/>
            <person name="Vollmers J."/>
            <person name="Rivas-Marin E."/>
            <person name="Kohn T."/>
            <person name="Peeters S.H."/>
            <person name="Heuer A."/>
            <person name="Rast P."/>
            <person name="Oberbeckmann S."/>
            <person name="Bunk B."/>
            <person name="Jeske O."/>
            <person name="Meyerdierks A."/>
            <person name="Storesund J.E."/>
            <person name="Kallscheuer N."/>
            <person name="Luecker S."/>
            <person name="Lage O.M."/>
            <person name="Pohl T."/>
            <person name="Merkel B.J."/>
            <person name="Hornburger P."/>
            <person name="Mueller R.-W."/>
            <person name="Bruemmer F."/>
            <person name="Labrenz M."/>
            <person name="Spormann A.M."/>
            <person name="Op den Camp H."/>
            <person name="Overmann J."/>
            <person name="Amann R."/>
            <person name="Jetten M.S.M."/>
            <person name="Mascher T."/>
            <person name="Medema M.H."/>
            <person name="Devos D.P."/>
            <person name="Kaster A.-K."/>
            <person name="Ovreas L."/>
            <person name="Rohde M."/>
            <person name="Galperin M.Y."/>
            <person name="Jogler C."/>
        </authorList>
    </citation>
    <scope>NUCLEOTIDE SEQUENCE [LARGE SCALE GENOMIC DNA]</scope>
    <source>
        <strain evidence="2 3">I41</strain>
    </source>
</reference>